<keyword evidence="1" id="KW-0732">Signal</keyword>
<dbReference type="EMBL" id="GGEC01004174">
    <property type="protein sequence ID" value="MBW84657.1"/>
    <property type="molecule type" value="Transcribed_RNA"/>
</dbReference>
<feature type="chain" id="PRO_5015177599" evidence="1">
    <location>
        <begin position="18"/>
        <end position="44"/>
    </location>
</feature>
<evidence type="ECO:0000256" key="1">
    <source>
        <dbReference type="SAM" id="SignalP"/>
    </source>
</evidence>
<reference evidence="2" key="1">
    <citation type="submission" date="2018-02" db="EMBL/GenBank/DDBJ databases">
        <title>Rhizophora mucronata_Transcriptome.</title>
        <authorList>
            <person name="Meera S.P."/>
            <person name="Sreeshan A."/>
            <person name="Augustine A."/>
        </authorList>
    </citation>
    <scope>NUCLEOTIDE SEQUENCE</scope>
    <source>
        <tissue evidence="2">Leaf</tissue>
    </source>
</reference>
<name>A0A2P2ITZ3_RHIMU</name>
<accession>A0A2P2ITZ3</accession>
<organism evidence="2">
    <name type="scientific">Rhizophora mucronata</name>
    <name type="common">Asiatic mangrove</name>
    <dbReference type="NCBI Taxonomy" id="61149"/>
    <lineage>
        <taxon>Eukaryota</taxon>
        <taxon>Viridiplantae</taxon>
        <taxon>Streptophyta</taxon>
        <taxon>Embryophyta</taxon>
        <taxon>Tracheophyta</taxon>
        <taxon>Spermatophyta</taxon>
        <taxon>Magnoliopsida</taxon>
        <taxon>eudicotyledons</taxon>
        <taxon>Gunneridae</taxon>
        <taxon>Pentapetalae</taxon>
        <taxon>rosids</taxon>
        <taxon>fabids</taxon>
        <taxon>Malpighiales</taxon>
        <taxon>Rhizophoraceae</taxon>
        <taxon>Rhizophora</taxon>
    </lineage>
</organism>
<proteinExistence type="predicted"/>
<sequence length="44" mass="5227">MTFFLFSFSFFLSPFYCVKLKVVEKPISTILITITIPYHHLLPF</sequence>
<protein>
    <submittedName>
        <fullName evidence="2">Uncharacterized protein</fullName>
    </submittedName>
</protein>
<dbReference type="AlphaFoldDB" id="A0A2P2ITZ3"/>
<feature type="signal peptide" evidence="1">
    <location>
        <begin position="1"/>
        <end position="17"/>
    </location>
</feature>
<evidence type="ECO:0000313" key="2">
    <source>
        <dbReference type="EMBL" id="MBW84657.1"/>
    </source>
</evidence>